<dbReference type="GO" id="GO:0003824">
    <property type="term" value="F:catalytic activity"/>
    <property type="evidence" value="ECO:0007669"/>
    <property type="project" value="InterPro"/>
</dbReference>
<dbReference type="InterPro" id="IPR005302">
    <property type="entry name" value="MoCF_Sase_C"/>
</dbReference>
<dbReference type="Pfam" id="PF03476">
    <property type="entry name" value="MOSC_N"/>
    <property type="match status" value="1"/>
</dbReference>
<dbReference type="GO" id="GO:0030170">
    <property type="term" value="F:pyridoxal phosphate binding"/>
    <property type="evidence" value="ECO:0007669"/>
    <property type="project" value="InterPro"/>
</dbReference>
<evidence type="ECO:0000259" key="1">
    <source>
        <dbReference type="PROSITE" id="PS51340"/>
    </source>
</evidence>
<comment type="caution">
    <text evidence="2">The sequence shown here is derived from an EMBL/GenBank/DDBJ whole genome shotgun (WGS) entry which is preliminary data.</text>
</comment>
<dbReference type="InterPro" id="IPR011037">
    <property type="entry name" value="Pyrv_Knase-like_insert_dom_sf"/>
</dbReference>
<name>A0A6L5Z6D2_9RHOB</name>
<dbReference type="GO" id="GO:0030151">
    <property type="term" value="F:molybdenum ion binding"/>
    <property type="evidence" value="ECO:0007669"/>
    <property type="project" value="InterPro"/>
</dbReference>
<proteinExistence type="predicted"/>
<gene>
    <name evidence="2" type="ORF">GE300_18665</name>
</gene>
<organism evidence="2 3">
    <name type="scientific">Halovulum marinum</name>
    <dbReference type="NCBI Taxonomy" id="2662447"/>
    <lineage>
        <taxon>Bacteria</taxon>
        <taxon>Pseudomonadati</taxon>
        <taxon>Pseudomonadota</taxon>
        <taxon>Alphaproteobacteria</taxon>
        <taxon>Rhodobacterales</taxon>
        <taxon>Paracoccaceae</taxon>
        <taxon>Halovulum</taxon>
    </lineage>
</organism>
<dbReference type="Proteomes" id="UP000474957">
    <property type="component" value="Unassembled WGS sequence"/>
</dbReference>
<feature type="domain" description="MOSC" evidence="1">
    <location>
        <begin position="105"/>
        <end position="245"/>
    </location>
</feature>
<accession>A0A6L5Z6D2</accession>
<dbReference type="RefSeq" id="WP_154448932.1">
    <property type="nucleotide sequence ID" value="NZ_WIND01000022.1"/>
</dbReference>
<dbReference type="PROSITE" id="PS51340">
    <property type="entry name" value="MOSC"/>
    <property type="match status" value="1"/>
</dbReference>
<dbReference type="SUPFAM" id="SSF50800">
    <property type="entry name" value="PK beta-barrel domain-like"/>
    <property type="match status" value="1"/>
</dbReference>
<dbReference type="InterPro" id="IPR005303">
    <property type="entry name" value="MOCOS_middle"/>
</dbReference>
<evidence type="ECO:0000313" key="3">
    <source>
        <dbReference type="Proteomes" id="UP000474957"/>
    </source>
</evidence>
<protein>
    <submittedName>
        <fullName evidence="2">MOSC domain-containing protein</fullName>
    </submittedName>
</protein>
<dbReference type="Gene3D" id="2.40.33.20">
    <property type="entry name" value="PK beta-barrel domain-like"/>
    <property type="match status" value="1"/>
</dbReference>
<keyword evidence="3" id="KW-1185">Reference proteome</keyword>
<reference evidence="2 3" key="1">
    <citation type="submission" date="2019-10" db="EMBL/GenBank/DDBJ databases">
        <title>Cognatihalovulum marinum gen. nov. sp. nov., a new member of the family Rhodobacteraceae isolated from deep seawater of the Northwest Indian Ocean.</title>
        <authorList>
            <person name="Ruan C."/>
            <person name="Wang J."/>
            <person name="Zheng X."/>
            <person name="Song L."/>
            <person name="Zhu Y."/>
            <person name="Huang Y."/>
            <person name="Lu Z."/>
            <person name="Du W."/>
            <person name="Huang L."/>
            <person name="Dai X."/>
        </authorList>
    </citation>
    <scope>NUCLEOTIDE SEQUENCE [LARGE SCALE GENOMIC DNA]</scope>
    <source>
        <strain evidence="2 3">2CG4</strain>
    </source>
</reference>
<dbReference type="Pfam" id="PF03473">
    <property type="entry name" value="MOSC"/>
    <property type="match status" value="1"/>
</dbReference>
<dbReference type="EMBL" id="WIND01000022">
    <property type="protein sequence ID" value="MSU91605.1"/>
    <property type="molecule type" value="Genomic_DNA"/>
</dbReference>
<sequence>MPRLARIDRHPIKSLGVESVERARLSPGATLPWDRVWALAHEAAKLTGGWVPCANFIRVTKSPRLMAITARTDEDTGRITLTHPDRPQITVDPDTDSDALVDWVRPLTDAARAAPSHIVRAGVGMTDSPYPSISVLNSASLAALSGRAGKPLNPRRFRGNLLLDGAAPWAEFDWIGRTLRIGEAELEVRERITRCLATHVDPETGARDTDVLGTLRGGWDHADFGVYAVVTRGGVIARGDEVNLS</sequence>
<evidence type="ECO:0000313" key="2">
    <source>
        <dbReference type="EMBL" id="MSU91605.1"/>
    </source>
</evidence>
<dbReference type="AlphaFoldDB" id="A0A6L5Z6D2"/>